<dbReference type="Pfam" id="PF26626">
    <property type="entry name" value="DUF8201"/>
    <property type="match status" value="1"/>
</dbReference>
<dbReference type="AlphaFoldDB" id="A0A1N6GBX6"/>
<dbReference type="STRING" id="59733.SAMN05421769_2033"/>
<dbReference type="Proteomes" id="UP000184782">
    <property type="component" value="Unassembled WGS sequence"/>
</dbReference>
<feature type="transmembrane region" description="Helical" evidence="1">
    <location>
        <begin position="366"/>
        <end position="384"/>
    </location>
</feature>
<feature type="transmembrane region" description="Helical" evidence="1">
    <location>
        <begin position="342"/>
        <end position="361"/>
    </location>
</feature>
<dbReference type="InterPro" id="IPR058514">
    <property type="entry name" value="DUF8201"/>
</dbReference>
<reference evidence="4" key="1">
    <citation type="submission" date="2016-12" db="EMBL/GenBank/DDBJ databases">
        <authorList>
            <person name="Varghese N."/>
            <person name="Submissions S."/>
        </authorList>
    </citation>
    <scope>NUCLEOTIDE SEQUENCE [LARGE SCALE GENOMIC DNA]</scope>
    <source>
        <strain evidence="4">DSM 16779</strain>
    </source>
</reference>
<feature type="transmembrane region" description="Helical" evidence="1">
    <location>
        <begin position="390"/>
        <end position="407"/>
    </location>
</feature>
<name>A0A1N6GBX6_9FLAO</name>
<accession>A0A1N6GBX6</accession>
<feature type="transmembrane region" description="Helical" evidence="1">
    <location>
        <begin position="41"/>
        <end position="74"/>
    </location>
</feature>
<feature type="transmembrane region" description="Helical" evidence="1">
    <location>
        <begin position="260"/>
        <end position="283"/>
    </location>
</feature>
<dbReference type="EMBL" id="FSRQ01000001">
    <property type="protein sequence ID" value="SIO05036.1"/>
    <property type="molecule type" value="Genomic_DNA"/>
</dbReference>
<evidence type="ECO:0000259" key="2">
    <source>
        <dbReference type="Pfam" id="PF26626"/>
    </source>
</evidence>
<keyword evidence="4" id="KW-1185">Reference proteome</keyword>
<feature type="transmembrane region" description="Helical" evidence="1">
    <location>
        <begin position="90"/>
        <end position="110"/>
    </location>
</feature>
<evidence type="ECO:0000313" key="4">
    <source>
        <dbReference type="Proteomes" id="UP000184782"/>
    </source>
</evidence>
<protein>
    <recommendedName>
        <fullName evidence="2">DUF8201 domain-containing protein</fullName>
    </recommendedName>
</protein>
<keyword evidence="1" id="KW-0812">Transmembrane</keyword>
<feature type="transmembrane region" description="Helical" evidence="1">
    <location>
        <begin position="223"/>
        <end position="248"/>
    </location>
</feature>
<evidence type="ECO:0000256" key="1">
    <source>
        <dbReference type="SAM" id="Phobius"/>
    </source>
</evidence>
<dbReference type="NCBIfam" id="NF047510">
    <property type="entry name" value="LIC_10190_fam"/>
    <property type="match status" value="1"/>
</dbReference>
<sequence length="547" mass="62938">MLLIVCSSIFLITTLMGWGKLMENIFGKSLHGISGKILTGIFSVGLIFTVVSFFVPLNLYIEIPTIFIGLFYFFKDKLYLEYFRLSKKDSVILGILAAVILFSASFYPFILDHFGYYVPTIKWLTEYGLVKGISNLDLILGQMSVWHIFQAGFSNFADPFLRLNAVLLIIYGIYIVENKSWIQLIFIPVFLIFSQSPSPDLPAILFSLIILNEILSGNKNLAFLFAFSVFIFAIKPTVIWLPIFILLYSIFVSGFQYKKLILGSLVFLLFIVKNIWIFGYPVFPLTVFDFGISWKPNPELLKASSEFAIVKTFDEQYSYAEILKFSWFDYVKNWLFLNGIKSAINISFVTSLIGFIVFSIIKRNKITSLIGISILIKSLLILSFSAQYRFFIDVFFVVFFVVFFNSINKKNALFISSGLALIFIGLFSFPKIIQQFIPSFKLGRNLTPFAKTQLLKPSDYKYNQYNSFKIGDLKFNVSKKYTFSFDTPTPAISESYVLDYQKLGIFPQPIDKNNLKKGFIWKKLNPEEKKELDKSIEFIKKSYLQTD</sequence>
<feature type="transmembrane region" description="Helical" evidence="1">
    <location>
        <begin position="184"/>
        <end position="211"/>
    </location>
</feature>
<dbReference type="InterPro" id="IPR058065">
    <property type="entry name" value="LIC_10190-like"/>
</dbReference>
<feature type="domain" description="DUF8201" evidence="2">
    <location>
        <begin position="1"/>
        <end position="396"/>
    </location>
</feature>
<organism evidence="3 4">
    <name type="scientific">Chryseobacterium scophthalmum</name>
    <dbReference type="NCBI Taxonomy" id="59733"/>
    <lineage>
        <taxon>Bacteria</taxon>
        <taxon>Pseudomonadati</taxon>
        <taxon>Bacteroidota</taxon>
        <taxon>Flavobacteriia</taxon>
        <taxon>Flavobacteriales</taxon>
        <taxon>Weeksellaceae</taxon>
        <taxon>Chryseobacterium group</taxon>
        <taxon>Chryseobacterium</taxon>
    </lineage>
</organism>
<gene>
    <name evidence="3" type="ORF">SAMN05421769_2033</name>
</gene>
<keyword evidence="1" id="KW-1133">Transmembrane helix</keyword>
<feature type="transmembrane region" description="Helical" evidence="1">
    <location>
        <begin position="412"/>
        <end position="429"/>
    </location>
</feature>
<evidence type="ECO:0000313" key="3">
    <source>
        <dbReference type="EMBL" id="SIO05036.1"/>
    </source>
</evidence>
<keyword evidence="1" id="KW-0472">Membrane</keyword>
<feature type="transmembrane region" description="Helical" evidence="1">
    <location>
        <begin position="160"/>
        <end position="177"/>
    </location>
</feature>
<proteinExistence type="predicted"/>